<comment type="similarity">
    <text evidence="2 3">Belongs to the pyridoxal phosphate-binding protein YggS/PROSC family.</text>
</comment>
<sequence>MIDIVGNIESVRARIAQAEAAAGREIGTVKLMLAAKYQPIENLITAMQAGARFFGHNLVPQLVAAECGLQQSAQNALNFGIGTSGSLDFSHTTTVIGHVQSNKLRHAMQYAQRIDTVDTFKLAAQINRRQAARISAGEVTTQSQYPILLQVNSSGALTQHGCNPAQLLELAHQICKLPHVQIAGLMTIGANSADPQLVAQSFACVHELSRELQQIPECANAKTLSMGMTGDLELAIAHGSTEVRIGTAIFGARPMK</sequence>
<evidence type="ECO:0000256" key="1">
    <source>
        <dbReference type="ARBA" id="ARBA00022898"/>
    </source>
</evidence>
<dbReference type="SUPFAM" id="SSF51419">
    <property type="entry name" value="PLP-binding barrel"/>
    <property type="match status" value="1"/>
</dbReference>
<organism evidence="5 6">
    <name type="scientific">Arcanobacterium hippocoleae</name>
    <dbReference type="NCBI Taxonomy" id="149017"/>
    <lineage>
        <taxon>Bacteria</taxon>
        <taxon>Bacillati</taxon>
        <taxon>Actinomycetota</taxon>
        <taxon>Actinomycetes</taxon>
        <taxon>Actinomycetales</taxon>
        <taxon>Actinomycetaceae</taxon>
        <taxon>Arcanobacterium</taxon>
    </lineage>
</organism>
<reference evidence="5 6" key="1">
    <citation type="submission" date="2023-07" db="EMBL/GenBank/DDBJ databases">
        <title>Sequencing the genomes of 1000 actinobacteria strains.</title>
        <authorList>
            <person name="Klenk H.-P."/>
        </authorList>
    </citation>
    <scope>NUCLEOTIDE SEQUENCE [LARGE SCALE GENOMIC DNA]</scope>
    <source>
        <strain evidence="5 6">DSM 15539</strain>
    </source>
</reference>
<dbReference type="Pfam" id="PF01168">
    <property type="entry name" value="Ala_racemase_N"/>
    <property type="match status" value="1"/>
</dbReference>
<comment type="function">
    <text evidence="2">Pyridoxal 5'-phosphate (PLP)-binding protein, which is involved in PLP homeostasis.</text>
</comment>
<evidence type="ECO:0000256" key="2">
    <source>
        <dbReference type="HAMAP-Rule" id="MF_02087"/>
    </source>
</evidence>
<name>A0ABU1T1E7_9ACTO</name>
<keyword evidence="6" id="KW-1185">Reference proteome</keyword>
<dbReference type="EMBL" id="JAVDUJ010000001">
    <property type="protein sequence ID" value="MDR6939183.1"/>
    <property type="molecule type" value="Genomic_DNA"/>
</dbReference>
<dbReference type="Proteomes" id="UP001266099">
    <property type="component" value="Unassembled WGS sequence"/>
</dbReference>
<evidence type="ECO:0000313" key="6">
    <source>
        <dbReference type="Proteomes" id="UP001266099"/>
    </source>
</evidence>
<feature type="domain" description="Alanine racemase N-terminal" evidence="4">
    <location>
        <begin position="55"/>
        <end position="254"/>
    </location>
</feature>
<dbReference type="PANTHER" id="PTHR10146">
    <property type="entry name" value="PROLINE SYNTHETASE CO-TRANSCRIBED BACTERIAL HOMOLOG PROTEIN"/>
    <property type="match status" value="1"/>
</dbReference>
<dbReference type="InterPro" id="IPR001608">
    <property type="entry name" value="Ala_racemase_N"/>
</dbReference>
<comment type="caution">
    <text evidence="5">The sequence shown here is derived from an EMBL/GenBank/DDBJ whole genome shotgun (WGS) entry which is preliminary data.</text>
</comment>
<dbReference type="RefSeq" id="WP_309955664.1">
    <property type="nucleotide sequence ID" value="NZ_JAVDUJ010000001.1"/>
</dbReference>
<feature type="modified residue" description="N6-(pyridoxal phosphate)lysine" evidence="2">
    <location>
        <position position="36"/>
    </location>
</feature>
<keyword evidence="1 2" id="KW-0663">Pyridoxal phosphate</keyword>
<dbReference type="PANTHER" id="PTHR10146:SF14">
    <property type="entry name" value="PYRIDOXAL PHOSPHATE HOMEOSTASIS PROTEIN"/>
    <property type="match status" value="1"/>
</dbReference>
<dbReference type="Gene3D" id="3.20.20.10">
    <property type="entry name" value="Alanine racemase"/>
    <property type="match status" value="1"/>
</dbReference>
<evidence type="ECO:0000313" key="5">
    <source>
        <dbReference type="EMBL" id="MDR6939183.1"/>
    </source>
</evidence>
<dbReference type="HAMAP" id="MF_02087">
    <property type="entry name" value="PLP_homeostasis"/>
    <property type="match status" value="1"/>
</dbReference>
<protein>
    <recommendedName>
        <fullName evidence="2">Pyridoxal phosphate homeostasis protein</fullName>
        <shortName evidence="2">PLP homeostasis protein</shortName>
    </recommendedName>
</protein>
<accession>A0ABU1T1E7</accession>
<evidence type="ECO:0000256" key="3">
    <source>
        <dbReference type="RuleBase" id="RU004514"/>
    </source>
</evidence>
<dbReference type="PIRSF" id="PIRSF004848">
    <property type="entry name" value="YBL036c_PLPDEIII"/>
    <property type="match status" value="1"/>
</dbReference>
<dbReference type="NCBIfam" id="TIGR00044">
    <property type="entry name" value="YggS family pyridoxal phosphate-dependent enzyme"/>
    <property type="match status" value="1"/>
</dbReference>
<proteinExistence type="inferred from homology"/>
<dbReference type="InterPro" id="IPR011078">
    <property type="entry name" value="PyrdxlP_homeostasis"/>
</dbReference>
<dbReference type="InterPro" id="IPR029066">
    <property type="entry name" value="PLP-binding_barrel"/>
</dbReference>
<gene>
    <name evidence="5" type="ORF">J2S36_000726</name>
</gene>
<evidence type="ECO:0000259" key="4">
    <source>
        <dbReference type="Pfam" id="PF01168"/>
    </source>
</evidence>